<name>A0A9D1WFI6_9FIRM</name>
<evidence type="ECO:0000313" key="4">
    <source>
        <dbReference type="EMBL" id="HIX58221.1"/>
    </source>
</evidence>
<dbReference type="InterPro" id="IPR053162">
    <property type="entry name" value="DnaD"/>
</dbReference>
<organism evidence="4 5">
    <name type="scientific">Candidatus Blautia gallistercoris</name>
    <dbReference type="NCBI Taxonomy" id="2838490"/>
    <lineage>
        <taxon>Bacteria</taxon>
        <taxon>Bacillati</taxon>
        <taxon>Bacillota</taxon>
        <taxon>Clostridia</taxon>
        <taxon>Lachnospirales</taxon>
        <taxon>Lachnospiraceae</taxon>
        <taxon>Blautia</taxon>
    </lineage>
</organism>
<sequence>MTQISIQKTSSDGVTIVPNVFIQNYMPEANGEFVKVYLYLLRILSDASASFTLADGADALNCTERDILRALKYWDKAGVLELSFDSSRKLSGIRLLSLQGSEEQISAASQPVLQTEQEELAISAAKPAASAIQEPSASDVHAASQEPLSKSGTPSHEVSREVLKKLQDDEDFAQLLFIAEQYLGRTLSSTDTGKIAYFYDQLKLPCELIEYLIEYCVSGGHRSIRYIERVALSWAEKGIFTVDQAKEESTLYNKNYFSILKALGVKNRNPVDAEISIMDTWLNEYGFTLDIIKEACTRTVLQTGQPSFQYADRILEDWKKNNVRHLEDIAPLDTKHNRKKTAAKTNTQNNQGSRNRFNNFHQRDYDYESLEKQLLTR</sequence>
<comment type="similarity">
    <text evidence="1">Belongs to the DnaB/DnaD family.</text>
</comment>
<evidence type="ECO:0000313" key="5">
    <source>
        <dbReference type="Proteomes" id="UP000886817"/>
    </source>
</evidence>
<dbReference type="InterPro" id="IPR006343">
    <property type="entry name" value="DnaB/C_C"/>
</dbReference>
<protein>
    <submittedName>
        <fullName evidence="4">DnaD domain protein</fullName>
    </submittedName>
</protein>
<dbReference type="Pfam" id="PF07261">
    <property type="entry name" value="DnaB_2"/>
    <property type="match status" value="2"/>
</dbReference>
<feature type="region of interest" description="Disordered" evidence="2">
    <location>
        <begin position="336"/>
        <end position="360"/>
    </location>
</feature>
<feature type="domain" description="DnaB/C C-terminal" evidence="3">
    <location>
        <begin position="177"/>
        <end position="248"/>
    </location>
</feature>
<feature type="compositionally biased region" description="Polar residues" evidence="2">
    <location>
        <begin position="343"/>
        <end position="360"/>
    </location>
</feature>
<dbReference type="SUPFAM" id="SSF158499">
    <property type="entry name" value="DnaD domain-like"/>
    <property type="match status" value="2"/>
</dbReference>
<dbReference type="PIRSF" id="PIRSF033722">
    <property type="entry name" value="DnaD_CA_C3587_prd"/>
    <property type="match status" value="1"/>
</dbReference>
<evidence type="ECO:0000256" key="1">
    <source>
        <dbReference type="ARBA" id="ARBA00093462"/>
    </source>
</evidence>
<dbReference type="PANTHER" id="PTHR37293">
    <property type="entry name" value="PHAGE REPLICATION PROTEIN-RELATED"/>
    <property type="match status" value="1"/>
</dbReference>
<reference evidence="4" key="2">
    <citation type="submission" date="2021-04" db="EMBL/GenBank/DDBJ databases">
        <authorList>
            <person name="Gilroy R."/>
        </authorList>
    </citation>
    <scope>NUCLEOTIDE SEQUENCE</scope>
    <source>
        <strain evidence="4">ChiSjej1B19-8411</strain>
    </source>
</reference>
<comment type="caution">
    <text evidence="4">The sequence shown here is derived from an EMBL/GenBank/DDBJ whole genome shotgun (WGS) entry which is preliminary data.</text>
</comment>
<dbReference type="AlphaFoldDB" id="A0A9D1WFI6"/>
<reference evidence="4" key="1">
    <citation type="journal article" date="2021" name="PeerJ">
        <title>Extensive microbial diversity within the chicken gut microbiome revealed by metagenomics and culture.</title>
        <authorList>
            <person name="Gilroy R."/>
            <person name="Ravi A."/>
            <person name="Getino M."/>
            <person name="Pursley I."/>
            <person name="Horton D.L."/>
            <person name="Alikhan N.F."/>
            <person name="Baker D."/>
            <person name="Gharbi K."/>
            <person name="Hall N."/>
            <person name="Watson M."/>
            <person name="Adriaenssens E.M."/>
            <person name="Foster-Nyarko E."/>
            <person name="Jarju S."/>
            <person name="Secka A."/>
            <person name="Antonio M."/>
            <person name="Oren A."/>
            <person name="Chaudhuri R.R."/>
            <person name="La Ragione R."/>
            <person name="Hildebrand F."/>
            <person name="Pallen M.J."/>
        </authorList>
    </citation>
    <scope>NUCLEOTIDE SEQUENCE</scope>
    <source>
        <strain evidence="4">ChiSjej1B19-8411</strain>
    </source>
</reference>
<feature type="domain" description="DnaB/C C-terminal" evidence="3">
    <location>
        <begin position="268"/>
        <end position="329"/>
    </location>
</feature>
<dbReference type="InterPro" id="IPR017019">
    <property type="entry name" value="DNA_replication_prd_bac"/>
</dbReference>
<dbReference type="Gene3D" id="1.10.10.630">
    <property type="entry name" value="DnaD domain-like"/>
    <property type="match status" value="2"/>
</dbReference>
<accession>A0A9D1WFI6</accession>
<proteinExistence type="inferred from homology"/>
<dbReference type="Proteomes" id="UP000886817">
    <property type="component" value="Unassembled WGS sequence"/>
</dbReference>
<dbReference type="EMBL" id="DXEX01000016">
    <property type="protein sequence ID" value="HIX58221.1"/>
    <property type="molecule type" value="Genomic_DNA"/>
</dbReference>
<dbReference type="NCBIfam" id="TIGR01446">
    <property type="entry name" value="DnaD_dom"/>
    <property type="match status" value="2"/>
</dbReference>
<evidence type="ECO:0000259" key="3">
    <source>
        <dbReference type="Pfam" id="PF07261"/>
    </source>
</evidence>
<evidence type="ECO:0000256" key="2">
    <source>
        <dbReference type="SAM" id="MobiDB-lite"/>
    </source>
</evidence>
<dbReference type="InterPro" id="IPR034829">
    <property type="entry name" value="DnaD-like_sf"/>
</dbReference>
<gene>
    <name evidence="4" type="ORF">IAA45_00685</name>
</gene>
<dbReference type="PANTHER" id="PTHR37293:SF5">
    <property type="entry name" value="DNA REPLICATION PROTEIN"/>
    <property type="match status" value="1"/>
</dbReference>